<reference evidence="2" key="1">
    <citation type="submission" date="2017-07" db="EMBL/GenBank/DDBJ databases">
        <title>Taro Niue Genome Assembly and Annotation.</title>
        <authorList>
            <person name="Atibalentja N."/>
            <person name="Keating K."/>
            <person name="Fields C.J."/>
        </authorList>
    </citation>
    <scope>NUCLEOTIDE SEQUENCE</scope>
    <source>
        <strain evidence="2">Niue_2</strain>
        <tissue evidence="2">Leaf</tissue>
    </source>
</reference>
<dbReference type="AlphaFoldDB" id="A0A843UYG6"/>
<feature type="region of interest" description="Disordered" evidence="1">
    <location>
        <begin position="1"/>
        <end position="56"/>
    </location>
</feature>
<accession>A0A843UYG6</accession>
<evidence type="ECO:0000313" key="3">
    <source>
        <dbReference type="Proteomes" id="UP000652761"/>
    </source>
</evidence>
<comment type="caution">
    <text evidence="2">The sequence shown here is derived from an EMBL/GenBank/DDBJ whole genome shotgun (WGS) entry which is preliminary data.</text>
</comment>
<dbReference type="EMBL" id="NMUH01001078">
    <property type="protein sequence ID" value="MQL88665.1"/>
    <property type="molecule type" value="Genomic_DNA"/>
</dbReference>
<feature type="compositionally biased region" description="Acidic residues" evidence="1">
    <location>
        <begin position="14"/>
        <end position="51"/>
    </location>
</feature>
<proteinExistence type="predicted"/>
<gene>
    <name evidence="2" type="ORF">Taro_021240</name>
</gene>
<dbReference type="Proteomes" id="UP000652761">
    <property type="component" value="Unassembled WGS sequence"/>
</dbReference>
<sequence>MPIRGSTSQGTRNEDEDMMSEEEETDDDDVPWESNNEDGDKDDEVEGDSNDDGGMALQNAMFGLKQGKASQSIEQGRGMGRYVSTTMAKRCFNNIVVLAFGAVRVYSWRDNNEAAANRHNGLHQEGTRLNFIEQLDGGFIDDLMLDSTYCIVMPYHRDASLNALLNSGTTRPSVSRTICLERLESHGQWLAYFQWVFHKDFIEAPTEG</sequence>
<name>A0A843UYG6_COLES</name>
<protein>
    <submittedName>
        <fullName evidence="2">Uncharacterized protein</fullName>
    </submittedName>
</protein>
<evidence type="ECO:0000313" key="2">
    <source>
        <dbReference type="EMBL" id="MQL88665.1"/>
    </source>
</evidence>
<organism evidence="2 3">
    <name type="scientific">Colocasia esculenta</name>
    <name type="common">Wild taro</name>
    <name type="synonym">Arum esculentum</name>
    <dbReference type="NCBI Taxonomy" id="4460"/>
    <lineage>
        <taxon>Eukaryota</taxon>
        <taxon>Viridiplantae</taxon>
        <taxon>Streptophyta</taxon>
        <taxon>Embryophyta</taxon>
        <taxon>Tracheophyta</taxon>
        <taxon>Spermatophyta</taxon>
        <taxon>Magnoliopsida</taxon>
        <taxon>Liliopsida</taxon>
        <taxon>Araceae</taxon>
        <taxon>Aroideae</taxon>
        <taxon>Colocasieae</taxon>
        <taxon>Colocasia</taxon>
    </lineage>
</organism>
<keyword evidence="3" id="KW-1185">Reference proteome</keyword>
<evidence type="ECO:0000256" key="1">
    <source>
        <dbReference type="SAM" id="MobiDB-lite"/>
    </source>
</evidence>
<feature type="compositionally biased region" description="Polar residues" evidence="1">
    <location>
        <begin position="1"/>
        <end position="11"/>
    </location>
</feature>